<proteinExistence type="predicted"/>
<dbReference type="AlphaFoldDB" id="A0A7T3V4M1"/>
<feature type="domain" description="Response regulatory" evidence="8">
    <location>
        <begin position="2"/>
        <end position="116"/>
    </location>
</feature>
<dbReference type="PROSITE" id="PS51755">
    <property type="entry name" value="OMPR_PHOB"/>
    <property type="match status" value="1"/>
</dbReference>
<sequence length="225" mass="25508">MRILLVEDEIRLSQALVEIFQKRRYGVDAVYTGTDGLKYARSGIYDAVILDIMLPGMDGFEVLKTLRAEKNSVPVLVLTAKDDVSDLVKGLDTGADDYLVKPFSTEELLARLRALTRRKGEVRENTVSFGDLVLNKSNCELQKVGGEAIKLSLKEFQIIELLFENPRQIIKKERIIEKIWGGDSDAEYNNVEVYISFIRKKMEQLKVTTQIRTSRGIGYSLEEGK</sequence>
<evidence type="ECO:0000256" key="6">
    <source>
        <dbReference type="PROSITE-ProRule" id="PRU00169"/>
    </source>
</evidence>
<dbReference type="SMART" id="SM00448">
    <property type="entry name" value="REC"/>
    <property type="match status" value="1"/>
</dbReference>
<dbReference type="GO" id="GO:0000156">
    <property type="term" value="F:phosphorelay response regulator activity"/>
    <property type="evidence" value="ECO:0007669"/>
    <property type="project" value="TreeGrafter"/>
</dbReference>
<dbReference type="PANTHER" id="PTHR48111:SF22">
    <property type="entry name" value="REGULATOR OF RPOS"/>
    <property type="match status" value="1"/>
</dbReference>
<dbReference type="Proteomes" id="UP000595224">
    <property type="component" value="Chromosome"/>
</dbReference>
<dbReference type="InterPro" id="IPR001867">
    <property type="entry name" value="OmpR/PhoB-type_DNA-bd"/>
</dbReference>
<keyword evidence="3" id="KW-0805">Transcription regulation</keyword>
<name>A0A7T3V4M1_9SPIR</name>
<feature type="domain" description="OmpR/PhoB-type" evidence="9">
    <location>
        <begin position="124"/>
        <end position="223"/>
    </location>
</feature>
<keyword evidence="1 6" id="KW-0597">Phosphoprotein</keyword>
<feature type="modified residue" description="4-aspartylphosphate" evidence="6">
    <location>
        <position position="51"/>
    </location>
</feature>
<dbReference type="PANTHER" id="PTHR48111">
    <property type="entry name" value="REGULATOR OF RPOS"/>
    <property type="match status" value="1"/>
</dbReference>
<dbReference type="InterPro" id="IPR001789">
    <property type="entry name" value="Sig_transdc_resp-reg_receiver"/>
</dbReference>
<dbReference type="Pfam" id="PF00072">
    <property type="entry name" value="Response_reg"/>
    <property type="match status" value="1"/>
</dbReference>
<evidence type="ECO:0000313" key="11">
    <source>
        <dbReference type="Proteomes" id="UP000595224"/>
    </source>
</evidence>
<keyword evidence="5" id="KW-0804">Transcription</keyword>
<dbReference type="CDD" id="cd17625">
    <property type="entry name" value="REC_OmpR_DrrD-like"/>
    <property type="match status" value="1"/>
</dbReference>
<dbReference type="PROSITE" id="PS50110">
    <property type="entry name" value="RESPONSE_REGULATORY"/>
    <property type="match status" value="1"/>
</dbReference>
<dbReference type="Gene3D" id="3.40.50.2300">
    <property type="match status" value="1"/>
</dbReference>
<feature type="DNA-binding region" description="OmpR/PhoB-type" evidence="7">
    <location>
        <begin position="124"/>
        <end position="223"/>
    </location>
</feature>
<gene>
    <name evidence="10" type="ORF">IWA51_08725</name>
</gene>
<evidence type="ECO:0000256" key="3">
    <source>
        <dbReference type="ARBA" id="ARBA00023015"/>
    </source>
</evidence>
<dbReference type="SUPFAM" id="SSF46894">
    <property type="entry name" value="C-terminal effector domain of the bipartite response regulators"/>
    <property type="match status" value="1"/>
</dbReference>
<dbReference type="Gene3D" id="6.10.250.690">
    <property type="match status" value="1"/>
</dbReference>
<dbReference type="SUPFAM" id="SSF52172">
    <property type="entry name" value="CheY-like"/>
    <property type="match status" value="1"/>
</dbReference>
<dbReference type="InterPro" id="IPR011006">
    <property type="entry name" value="CheY-like_superfamily"/>
</dbReference>
<dbReference type="GO" id="GO:0000976">
    <property type="term" value="F:transcription cis-regulatory region binding"/>
    <property type="evidence" value="ECO:0007669"/>
    <property type="project" value="TreeGrafter"/>
</dbReference>
<evidence type="ECO:0000259" key="8">
    <source>
        <dbReference type="PROSITE" id="PS50110"/>
    </source>
</evidence>
<evidence type="ECO:0000256" key="5">
    <source>
        <dbReference type="ARBA" id="ARBA00023163"/>
    </source>
</evidence>
<reference evidence="10 11" key="1">
    <citation type="submission" date="2020-11" db="EMBL/GenBank/DDBJ databases">
        <title>Treponema Peruensis nv. sp., first commensal Treponema isolated from human feces.</title>
        <authorList>
            <person name="Belkhou C."/>
            <person name="Raes J."/>
        </authorList>
    </citation>
    <scope>NUCLEOTIDE SEQUENCE [LARGE SCALE GENOMIC DNA]</scope>
    <source>
        <strain evidence="10 11">RCC2812</strain>
    </source>
</reference>
<dbReference type="SMART" id="SM00862">
    <property type="entry name" value="Trans_reg_C"/>
    <property type="match status" value="1"/>
</dbReference>
<evidence type="ECO:0000256" key="1">
    <source>
        <dbReference type="ARBA" id="ARBA00022553"/>
    </source>
</evidence>
<accession>A0A7T3V4M1</accession>
<keyword evidence="2" id="KW-0902">Two-component regulatory system</keyword>
<dbReference type="EMBL" id="CP064936">
    <property type="protein sequence ID" value="QQA00354.1"/>
    <property type="molecule type" value="Genomic_DNA"/>
</dbReference>
<dbReference type="InterPro" id="IPR016032">
    <property type="entry name" value="Sig_transdc_resp-reg_C-effctor"/>
</dbReference>
<protein>
    <submittedName>
        <fullName evidence="10">Response regulator transcription factor</fullName>
    </submittedName>
</protein>
<dbReference type="Gene3D" id="1.10.10.10">
    <property type="entry name" value="Winged helix-like DNA-binding domain superfamily/Winged helix DNA-binding domain"/>
    <property type="match status" value="1"/>
</dbReference>
<evidence type="ECO:0000256" key="4">
    <source>
        <dbReference type="ARBA" id="ARBA00023125"/>
    </source>
</evidence>
<evidence type="ECO:0000313" key="10">
    <source>
        <dbReference type="EMBL" id="QQA00354.1"/>
    </source>
</evidence>
<evidence type="ECO:0000256" key="7">
    <source>
        <dbReference type="PROSITE-ProRule" id="PRU01091"/>
    </source>
</evidence>
<keyword evidence="11" id="KW-1185">Reference proteome</keyword>
<evidence type="ECO:0000256" key="2">
    <source>
        <dbReference type="ARBA" id="ARBA00023012"/>
    </source>
</evidence>
<dbReference type="Pfam" id="PF00486">
    <property type="entry name" value="Trans_reg_C"/>
    <property type="match status" value="1"/>
</dbReference>
<keyword evidence="4 7" id="KW-0238">DNA-binding</keyword>
<dbReference type="FunFam" id="3.40.50.2300:FF:000002">
    <property type="entry name" value="DNA-binding response regulator PhoP"/>
    <property type="match status" value="1"/>
</dbReference>
<organism evidence="10 11">
    <name type="scientific">Treponema peruense</name>
    <dbReference type="NCBI Taxonomy" id="2787628"/>
    <lineage>
        <taxon>Bacteria</taxon>
        <taxon>Pseudomonadati</taxon>
        <taxon>Spirochaetota</taxon>
        <taxon>Spirochaetia</taxon>
        <taxon>Spirochaetales</taxon>
        <taxon>Treponemataceae</taxon>
        <taxon>Treponema</taxon>
    </lineage>
</organism>
<dbReference type="GO" id="GO:0032993">
    <property type="term" value="C:protein-DNA complex"/>
    <property type="evidence" value="ECO:0007669"/>
    <property type="project" value="TreeGrafter"/>
</dbReference>
<dbReference type="InterPro" id="IPR036388">
    <property type="entry name" value="WH-like_DNA-bd_sf"/>
</dbReference>
<dbReference type="InterPro" id="IPR039420">
    <property type="entry name" value="WalR-like"/>
</dbReference>
<dbReference type="GO" id="GO:0006355">
    <property type="term" value="P:regulation of DNA-templated transcription"/>
    <property type="evidence" value="ECO:0007669"/>
    <property type="project" value="InterPro"/>
</dbReference>
<dbReference type="GO" id="GO:0005829">
    <property type="term" value="C:cytosol"/>
    <property type="evidence" value="ECO:0007669"/>
    <property type="project" value="TreeGrafter"/>
</dbReference>
<dbReference type="KEGG" id="tper:IWA51_08725"/>
<evidence type="ECO:0000259" key="9">
    <source>
        <dbReference type="PROSITE" id="PS51755"/>
    </source>
</evidence>
<dbReference type="RefSeq" id="WP_177527547.1">
    <property type="nucleotide sequence ID" value="NZ_CBCSHE010000001.1"/>
</dbReference>
<dbReference type="CDD" id="cd00383">
    <property type="entry name" value="trans_reg_C"/>
    <property type="match status" value="1"/>
</dbReference>